<gene>
    <name evidence="1" type="ORF">ENX03_01350</name>
</gene>
<dbReference type="InterPro" id="IPR029063">
    <property type="entry name" value="SAM-dependent_MTases_sf"/>
</dbReference>
<proteinExistence type="predicted"/>
<evidence type="ECO:0000313" key="1">
    <source>
        <dbReference type="EMBL" id="HFT92588.1"/>
    </source>
</evidence>
<keyword evidence="1" id="KW-0489">Methyltransferase</keyword>
<dbReference type="EMBL" id="DTMM01000026">
    <property type="protein sequence ID" value="HFT92588.1"/>
    <property type="molecule type" value="Genomic_DNA"/>
</dbReference>
<dbReference type="Gene3D" id="3.40.50.150">
    <property type="entry name" value="Vaccinia Virus protein VP39"/>
    <property type="match status" value="1"/>
</dbReference>
<sequence length="344" mass="40348">MDKICKICKNSKNNNSIYAREMMFGTREEFEYFECNNCGCIQISKIPENIDKFYPDTYYSFHQSTTNMRSKLRRYLRRARSNYFLTKKGIVGKLLQHFTDDYFEKKYDWEWFRKSGTSLDSNILDVGCGTGKLLNFLDIQGFSKLSGVDPYIEKDIKFGINKKHTIYKKSLNQLEGNFDLIMLHHSLEHMNDQISTMKEIYRLLNADGYVLIRVPISSSFAWKKYNIDWVQFDAPRHFFLHTITSIRILTQLSGFEIIDVVHDSTDFQFIGSELYKKNIPLIEGSKMYLKDKNYSIFTKQQIDQYAKMAEDLNTAQEGDQACFFLKKLSSISSQTSSRISKLKT</sequence>
<dbReference type="GO" id="GO:0032259">
    <property type="term" value="P:methylation"/>
    <property type="evidence" value="ECO:0007669"/>
    <property type="project" value="UniProtKB-KW"/>
</dbReference>
<accession>A0A7C3QVE7</accession>
<dbReference type="GO" id="GO:0008168">
    <property type="term" value="F:methyltransferase activity"/>
    <property type="evidence" value="ECO:0007669"/>
    <property type="project" value="UniProtKB-KW"/>
</dbReference>
<dbReference type="PANTHER" id="PTHR43861">
    <property type="entry name" value="TRANS-ACONITATE 2-METHYLTRANSFERASE-RELATED"/>
    <property type="match status" value="1"/>
</dbReference>
<dbReference type="AlphaFoldDB" id="A0A7C3QVE7"/>
<reference evidence="1" key="1">
    <citation type="journal article" date="2020" name="mSystems">
        <title>Genome- and Community-Level Interaction Insights into Carbon Utilization and Element Cycling Functions of Hydrothermarchaeota in Hydrothermal Sediment.</title>
        <authorList>
            <person name="Zhou Z."/>
            <person name="Liu Y."/>
            <person name="Xu W."/>
            <person name="Pan J."/>
            <person name="Luo Z.H."/>
            <person name="Li M."/>
        </authorList>
    </citation>
    <scope>NUCLEOTIDE SEQUENCE [LARGE SCALE GENOMIC DNA]</scope>
    <source>
        <strain evidence="1">SpSt-902</strain>
    </source>
</reference>
<keyword evidence="1" id="KW-0808">Transferase</keyword>
<comment type="caution">
    <text evidence="1">The sequence shown here is derived from an EMBL/GenBank/DDBJ whole genome shotgun (WGS) entry which is preliminary data.</text>
</comment>
<organism evidence="1">
    <name type="scientific">Leptospirillum ferriphilum</name>
    <dbReference type="NCBI Taxonomy" id="178606"/>
    <lineage>
        <taxon>Bacteria</taxon>
        <taxon>Pseudomonadati</taxon>
        <taxon>Nitrospirota</taxon>
        <taxon>Nitrospiria</taxon>
        <taxon>Nitrospirales</taxon>
        <taxon>Nitrospiraceae</taxon>
        <taxon>Leptospirillum</taxon>
    </lineage>
</organism>
<name>A0A7C3QVE7_9BACT</name>
<protein>
    <submittedName>
        <fullName evidence="1">Class I SAM-dependent methyltransferase</fullName>
    </submittedName>
</protein>
<dbReference type="CDD" id="cd02440">
    <property type="entry name" value="AdoMet_MTases"/>
    <property type="match status" value="1"/>
</dbReference>
<dbReference type="Pfam" id="PF13489">
    <property type="entry name" value="Methyltransf_23"/>
    <property type="match status" value="1"/>
</dbReference>
<dbReference type="SUPFAM" id="SSF53335">
    <property type="entry name" value="S-adenosyl-L-methionine-dependent methyltransferases"/>
    <property type="match status" value="1"/>
</dbReference>